<dbReference type="PANTHER" id="PTHR12001">
    <property type="entry name" value="GERANYLGERANYL PYROPHOSPHATE SYNTHASE"/>
    <property type="match status" value="1"/>
</dbReference>
<dbReference type="GO" id="GO:1990234">
    <property type="term" value="C:transferase complex"/>
    <property type="evidence" value="ECO:0007669"/>
    <property type="project" value="TreeGrafter"/>
</dbReference>
<evidence type="ECO:0000256" key="11">
    <source>
        <dbReference type="SAM" id="MobiDB-lite"/>
    </source>
</evidence>
<dbReference type="Gene3D" id="1.10.600.10">
    <property type="entry name" value="Farnesyl Diphosphate Synthase"/>
    <property type="match status" value="1"/>
</dbReference>
<dbReference type="GO" id="GO:0046872">
    <property type="term" value="F:metal ion binding"/>
    <property type="evidence" value="ECO:0007669"/>
    <property type="project" value="UniProtKB-KW"/>
</dbReference>
<evidence type="ECO:0000256" key="6">
    <source>
        <dbReference type="ARBA" id="ARBA00023229"/>
    </source>
</evidence>
<dbReference type="EMBL" id="KI894035">
    <property type="protein sequence ID" value="OBR82384.1"/>
    <property type="molecule type" value="Genomic_DNA"/>
</dbReference>
<dbReference type="EMBL" id="CP144540">
    <property type="protein sequence ID" value="WWC65911.1"/>
    <property type="molecule type" value="Genomic_DNA"/>
</dbReference>
<name>A0A1A5ZX56_9TREE</name>
<organism evidence="12">
    <name type="scientific">Kwoniella dejecticola CBS 10117</name>
    <dbReference type="NCBI Taxonomy" id="1296121"/>
    <lineage>
        <taxon>Eukaryota</taxon>
        <taxon>Fungi</taxon>
        <taxon>Dikarya</taxon>
        <taxon>Basidiomycota</taxon>
        <taxon>Agaricomycotina</taxon>
        <taxon>Tremellomycetes</taxon>
        <taxon>Tremellales</taxon>
        <taxon>Cryptococcaceae</taxon>
        <taxon>Kwoniella</taxon>
    </lineage>
</organism>
<sequence>MLSRSTRSLARASRSLPQSSKPRHLHSTPITASSSTSRNQQSAWAAATESAHSVLAPPPSSSSSSASSSSSSTFSSASSLDDPLAVINAEIGNLKSSLFRMLGSSNSALDTVAKYYFQAEGKHLRPLLVLLMAQATNGLGGKGWEEMQVENRLRRSLDDSLTSQGGVLNDWNPEVNGPESRNGSLSQVFSDPFSIPPLSSGSASTSPTSSSSASTSGIGSAGRIPEPPISISQFDSDLVQPGQPIILPTQRRLASITEMIHVASLLHDDVIDNSNLRRGEPSAPSTFGNKLSILSGDFLLGRASVALARLGSREVVELLATVIANLVEGEVMQLKATSEPETKPTKKGFEDYMRKTYLKTASLMAKSARAAVILGGCGGGNGVNKEGEWVKDVAYGYGRNLGIAFQLIDDALDFLPPDPSLGKPSLGADLRLGLATAPALFAWEKYPEMGPLILRKFDQPGDVEMAREIVGKSDGLPRTIELAKRFAGSARELVELLPESGAREALIGLTKKVVERVK</sequence>
<evidence type="ECO:0000313" key="13">
    <source>
        <dbReference type="EMBL" id="WWC65911.1"/>
    </source>
</evidence>
<reference evidence="13" key="3">
    <citation type="submission" date="2024-02" db="EMBL/GenBank/DDBJ databases">
        <title>Comparative genomics of Cryptococcus and Kwoniella reveals pathogenesis evolution and contrasting modes of karyotype evolution via chromosome fusion or intercentromeric recombination.</title>
        <authorList>
            <person name="Coelho M.A."/>
            <person name="David-Palma M."/>
            <person name="Shea T."/>
            <person name="Bowers K."/>
            <person name="McGinley-Smith S."/>
            <person name="Mohammad A.W."/>
            <person name="Gnirke A."/>
            <person name="Yurkov A.M."/>
            <person name="Nowrousian M."/>
            <person name="Sun S."/>
            <person name="Cuomo C.A."/>
            <person name="Heitman J."/>
        </authorList>
    </citation>
    <scope>NUCLEOTIDE SEQUENCE</scope>
    <source>
        <strain evidence="13">CBS 10117</strain>
    </source>
</reference>
<dbReference type="STRING" id="1296121.A0A1A5ZX56"/>
<dbReference type="PANTHER" id="PTHR12001:SF69">
    <property type="entry name" value="ALL TRANS-POLYPRENYL-DIPHOSPHATE SYNTHASE PDSS1"/>
    <property type="match status" value="1"/>
</dbReference>
<feature type="region of interest" description="Disordered" evidence="11">
    <location>
        <begin position="1"/>
        <end position="78"/>
    </location>
</feature>
<dbReference type="KEGG" id="kdj:28970842"/>
<evidence type="ECO:0000256" key="1">
    <source>
        <dbReference type="ARBA" id="ARBA00001946"/>
    </source>
</evidence>
<dbReference type="CDD" id="cd00685">
    <property type="entry name" value="Trans_IPPS_HT"/>
    <property type="match status" value="1"/>
</dbReference>
<comment type="similarity">
    <text evidence="2">Belongs to the FPP/GGPP synthase family.</text>
</comment>
<dbReference type="VEuPathDB" id="FungiDB:I303_07143"/>
<dbReference type="GO" id="GO:0008299">
    <property type="term" value="P:isoprenoid biosynthetic process"/>
    <property type="evidence" value="ECO:0007669"/>
    <property type="project" value="UniProtKB-KW"/>
</dbReference>
<keyword evidence="6" id="KW-0414">Isoprene biosynthesis</keyword>
<evidence type="ECO:0000256" key="4">
    <source>
        <dbReference type="ARBA" id="ARBA00022723"/>
    </source>
</evidence>
<feature type="compositionally biased region" description="Polar residues" evidence="11">
    <location>
        <begin position="179"/>
        <end position="189"/>
    </location>
</feature>
<reference evidence="12" key="1">
    <citation type="submission" date="2013-07" db="EMBL/GenBank/DDBJ databases">
        <title>The Genome Sequence of Cryptococcus dejecticola CBS10117.</title>
        <authorList>
            <consortium name="The Broad Institute Genome Sequencing Platform"/>
            <person name="Cuomo C."/>
            <person name="Litvintseva A."/>
            <person name="Chen Y."/>
            <person name="Heitman J."/>
            <person name="Sun S."/>
            <person name="Springer D."/>
            <person name="Dromer F."/>
            <person name="Young S.K."/>
            <person name="Zeng Q."/>
            <person name="Gargeya S."/>
            <person name="Fitzgerald M."/>
            <person name="Abouelleil A."/>
            <person name="Alvarado L."/>
            <person name="Berlin A.M."/>
            <person name="Chapman S.B."/>
            <person name="Dewar J."/>
            <person name="Goldberg J."/>
            <person name="Griggs A."/>
            <person name="Gujja S."/>
            <person name="Hansen M."/>
            <person name="Howarth C."/>
            <person name="Imamovic A."/>
            <person name="Larimer J."/>
            <person name="McCowan C."/>
            <person name="Murphy C."/>
            <person name="Pearson M."/>
            <person name="Priest M."/>
            <person name="Roberts A."/>
            <person name="Saif S."/>
            <person name="Shea T."/>
            <person name="Sykes S."/>
            <person name="Wortman J."/>
            <person name="Nusbaum C."/>
            <person name="Birren B."/>
        </authorList>
    </citation>
    <scope>NUCLEOTIDE SEQUENCE [LARGE SCALE GENOMIC DNA]</scope>
    <source>
        <strain evidence="12">CBS 10117</strain>
    </source>
</reference>
<comment type="cofactor">
    <cofactor evidence="1">
        <name>Mg(2+)</name>
        <dbReference type="ChEBI" id="CHEBI:18420"/>
    </cofactor>
</comment>
<evidence type="ECO:0000313" key="12">
    <source>
        <dbReference type="EMBL" id="OBR82384.1"/>
    </source>
</evidence>
<evidence type="ECO:0000256" key="8">
    <source>
        <dbReference type="ARBA" id="ARBA00032424"/>
    </source>
</evidence>
<dbReference type="AlphaFoldDB" id="A0A1A5ZX56"/>
<feature type="compositionally biased region" description="Low complexity" evidence="11">
    <location>
        <begin position="50"/>
        <end position="78"/>
    </location>
</feature>
<gene>
    <name evidence="12" type="ORF">I303_07143</name>
    <name evidence="13" type="ORF">I303_108533</name>
</gene>
<dbReference type="RefSeq" id="XP_018260226.1">
    <property type="nucleotide sequence ID" value="XM_018410417.1"/>
</dbReference>
<dbReference type="InterPro" id="IPR000092">
    <property type="entry name" value="Polyprenyl_synt"/>
</dbReference>
<evidence type="ECO:0000256" key="3">
    <source>
        <dbReference type="ARBA" id="ARBA00022679"/>
    </source>
</evidence>
<keyword evidence="14" id="KW-1185">Reference proteome</keyword>
<dbReference type="GO" id="GO:0006744">
    <property type="term" value="P:ubiquinone biosynthetic process"/>
    <property type="evidence" value="ECO:0007669"/>
    <property type="project" value="TreeGrafter"/>
</dbReference>
<keyword evidence="5" id="KW-0460">Magnesium</keyword>
<evidence type="ECO:0000256" key="5">
    <source>
        <dbReference type="ARBA" id="ARBA00022842"/>
    </source>
</evidence>
<keyword evidence="4" id="KW-0479">Metal-binding</keyword>
<feature type="compositionally biased region" description="Polar residues" evidence="11">
    <location>
        <begin position="28"/>
        <end position="43"/>
    </location>
</feature>
<feature type="compositionally biased region" description="Low complexity" evidence="11">
    <location>
        <begin position="196"/>
        <end position="218"/>
    </location>
</feature>
<accession>A0A1A5ZX56</accession>
<proteinExistence type="inferred from homology"/>
<dbReference type="InterPro" id="IPR033749">
    <property type="entry name" value="Polyprenyl_synt_CS"/>
</dbReference>
<evidence type="ECO:0000256" key="2">
    <source>
        <dbReference type="ARBA" id="ARBA00006706"/>
    </source>
</evidence>
<reference evidence="13" key="2">
    <citation type="submission" date="2013-07" db="EMBL/GenBank/DDBJ databases">
        <authorList>
            <consortium name="The Broad Institute Genome Sequencing Platform"/>
            <person name="Cuomo C."/>
            <person name="Litvintseva A."/>
            <person name="Chen Y."/>
            <person name="Heitman J."/>
            <person name="Sun S."/>
            <person name="Springer D."/>
            <person name="Dromer F."/>
            <person name="Young S.K."/>
            <person name="Zeng Q."/>
            <person name="Gargeya S."/>
            <person name="Fitzgerald M."/>
            <person name="Abouelleil A."/>
            <person name="Alvarado L."/>
            <person name="Berlin A.M."/>
            <person name="Chapman S.B."/>
            <person name="Dewar J."/>
            <person name="Goldberg J."/>
            <person name="Griggs A."/>
            <person name="Gujja S."/>
            <person name="Hansen M."/>
            <person name="Howarth C."/>
            <person name="Imamovic A."/>
            <person name="Larimer J."/>
            <person name="McCowan C."/>
            <person name="Murphy C."/>
            <person name="Pearson M."/>
            <person name="Priest M."/>
            <person name="Roberts A."/>
            <person name="Saif S."/>
            <person name="Shea T."/>
            <person name="Sykes S."/>
            <person name="Wortman J."/>
            <person name="Nusbaum C."/>
            <person name="Birren B."/>
        </authorList>
    </citation>
    <scope>NUCLEOTIDE SEQUENCE</scope>
    <source>
        <strain evidence="13">CBS 10117</strain>
    </source>
</reference>
<feature type="region of interest" description="Disordered" evidence="11">
    <location>
        <begin position="161"/>
        <end position="226"/>
    </location>
</feature>
<evidence type="ECO:0000256" key="10">
    <source>
        <dbReference type="ARBA" id="ARBA00032873"/>
    </source>
</evidence>
<dbReference type="GO" id="GO:0004659">
    <property type="term" value="F:prenyltransferase activity"/>
    <property type="evidence" value="ECO:0007669"/>
    <property type="project" value="InterPro"/>
</dbReference>
<protein>
    <recommendedName>
        <fullName evidence="10">(2E,6E)-farnesyl diphosphate synthase</fullName>
    </recommendedName>
    <alternativeName>
        <fullName evidence="9">Dimethylallyltranstransferase</fullName>
    </alternativeName>
    <alternativeName>
        <fullName evidence="8">Farnesyl diphosphate synthase</fullName>
    </alternativeName>
    <alternativeName>
        <fullName evidence="7">Geranyltranstransferase</fullName>
    </alternativeName>
</protein>
<dbReference type="Pfam" id="PF00348">
    <property type="entry name" value="polyprenyl_synt"/>
    <property type="match status" value="1"/>
</dbReference>
<dbReference type="InterPro" id="IPR008949">
    <property type="entry name" value="Isoprenoid_synthase_dom_sf"/>
</dbReference>
<dbReference type="OrthoDB" id="9927103at2759"/>
<dbReference type="Proteomes" id="UP000078595">
    <property type="component" value="Chromosome 11"/>
</dbReference>
<dbReference type="GeneID" id="28970842"/>
<evidence type="ECO:0000256" key="7">
    <source>
        <dbReference type="ARBA" id="ARBA00032380"/>
    </source>
</evidence>
<dbReference type="SUPFAM" id="SSF48576">
    <property type="entry name" value="Terpenoid synthases"/>
    <property type="match status" value="2"/>
</dbReference>
<dbReference type="PROSITE" id="PS00723">
    <property type="entry name" value="POLYPRENYL_SYNTHASE_1"/>
    <property type="match status" value="1"/>
</dbReference>
<feature type="compositionally biased region" description="Low complexity" evidence="11">
    <location>
        <begin position="1"/>
        <end position="20"/>
    </location>
</feature>
<evidence type="ECO:0000313" key="14">
    <source>
        <dbReference type="Proteomes" id="UP000078595"/>
    </source>
</evidence>
<keyword evidence="3" id="KW-0808">Transferase</keyword>
<evidence type="ECO:0000256" key="9">
    <source>
        <dbReference type="ARBA" id="ARBA00032448"/>
    </source>
</evidence>